<protein>
    <submittedName>
        <fullName evidence="2">Uncharacterized protein</fullName>
    </submittedName>
</protein>
<evidence type="ECO:0000313" key="3">
    <source>
        <dbReference type="Proteomes" id="UP000005778"/>
    </source>
</evidence>
<keyword evidence="1" id="KW-0812">Transmembrane</keyword>
<dbReference type="EMBL" id="CM001488">
    <property type="protein sequence ID" value="EIM63147.1"/>
    <property type="molecule type" value="Genomic_DNA"/>
</dbReference>
<gene>
    <name evidence="2" type="ORF">DespoDRAFT_01181</name>
</gene>
<evidence type="ECO:0000256" key="1">
    <source>
        <dbReference type="SAM" id="Phobius"/>
    </source>
</evidence>
<feature type="transmembrane region" description="Helical" evidence="1">
    <location>
        <begin position="12"/>
        <end position="29"/>
    </location>
</feature>
<dbReference type="HOGENOM" id="CLU_3152094_0_0_7"/>
<keyword evidence="1" id="KW-1133">Transmembrane helix</keyword>
<dbReference type="STRING" id="879212.DespoDRAFT_01181"/>
<name>I5B0Y4_9BACT</name>
<reference evidence="2 3" key="2">
    <citation type="submission" date="2012-02" db="EMBL/GenBank/DDBJ databases">
        <title>Improved High-Quality Draft sequence of Desulfobacter postgatei 2ac9.</title>
        <authorList>
            <consortium name="US DOE Joint Genome Institute"/>
            <person name="Lucas S."/>
            <person name="Han J."/>
            <person name="Lapidus A."/>
            <person name="Cheng J.-F."/>
            <person name="Goodwin L."/>
            <person name="Pitluck S."/>
            <person name="Peters L."/>
            <person name="Ovchinnikova G."/>
            <person name="Held B."/>
            <person name="Detter J.C."/>
            <person name="Han C."/>
            <person name="Tapia R."/>
            <person name="Land M."/>
            <person name="Hauser L."/>
            <person name="Kyrpides N."/>
            <person name="Ivanova N."/>
            <person name="Pagani I."/>
            <person name="Orellana R."/>
            <person name="Lovley D."/>
            <person name="Woyke T."/>
        </authorList>
    </citation>
    <scope>NUCLEOTIDE SEQUENCE [LARGE SCALE GENOMIC DNA]</scope>
    <source>
        <strain evidence="2 3">2ac9</strain>
    </source>
</reference>
<organism evidence="2 3">
    <name type="scientific">Desulfobacter postgatei 2ac9</name>
    <dbReference type="NCBI Taxonomy" id="879212"/>
    <lineage>
        <taxon>Bacteria</taxon>
        <taxon>Pseudomonadati</taxon>
        <taxon>Thermodesulfobacteriota</taxon>
        <taxon>Desulfobacteria</taxon>
        <taxon>Desulfobacterales</taxon>
        <taxon>Desulfobacteraceae</taxon>
        <taxon>Desulfobacter</taxon>
    </lineage>
</organism>
<evidence type="ECO:0000313" key="2">
    <source>
        <dbReference type="EMBL" id="EIM63147.1"/>
    </source>
</evidence>
<proteinExistence type="predicted"/>
<dbReference type="AlphaFoldDB" id="I5B0Y4"/>
<reference evidence="2 3" key="1">
    <citation type="submission" date="2011-09" db="EMBL/GenBank/DDBJ databases">
        <authorList>
            <consortium name="US DOE Joint Genome Institute (JGI-PGF)"/>
            <person name="Lucas S."/>
            <person name="Han J."/>
            <person name="Lapidus A."/>
            <person name="Cheng J.-F."/>
            <person name="Goodwin L."/>
            <person name="Pitluck S."/>
            <person name="Peters L."/>
            <person name="Land M.L."/>
            <person name="Hauser L."/>
            <person name="Orellana R."/>
            <person name="Lovley D."/>
            <person name="Woyke T.J."/>
        </authorList>
    </citation>
    <scope>NUCLEOTIDE SEQUENCE [LARGE SCALE GENOMIC DNA]</scope>
    <source>
        <strain evidence="2 3">2ac9</strain>
    </source>
</reference>
<keyword evidence="3" id="KW-1185">Reference proteome</keyword>
<dbReference type="Proteomes" id="UP000005778">
    <property type="component" value="Chromosome"/>
</dbReference>
<sequence length="48" mass="5563">MAAQTEVFEARVAYAPMSSLALIILWANFDYRIMNTYQNTFNGRGFRI</sequence>
<keyword evidence="1" id="KW-0472">Membrane</keyword>
<accession>I5B0Y4</accession>